<gene>
    <name evidence="5" type="ORF">SAMN02746019_00010990</name>
</gene>
<evidence type="ECO:0000256" key="3">
    <source>
        <dbReference type="ARBA" id="ARBA00023014"/>
    </source>
</evidence>
<dbReference type="Pfam" id="PF13183">
    <property type="entry name" value="Fer4_8"/>
    <property type="match status" value="1"/>
</dbReference>
<dbReference type="RefSeq" id="WP_088571771.1">
    <property type="nucleotide sequence ID" value="NZ_FYEK01000044.1"/>
</dbReference>
<dbReference type="InterPro" id="IPR017900">
    <property type="entry name" value="4Fe4S_Fe_S_CS"/>
</dbReference>
<dbReference type="Gene3D" id="1.10.1060.10">
    <property type="entry name" value="Alpha-helical ferredoxin"/>
    <property type="match status" value="1"/>
</dbReference>
<dbReference type="InterPro" id="IPR017896">
    <property type="entry name" value="4Fe4S_Fe-S-bd"/>
</dbReference>
<dbReference type="PROSITE" id="PS51379">
    <property type="entry name" value="4FE4S_FER_2"/>
    <property type="match status" value="1"/>
</dbReference>
<keyword evidence="3" id="KW-0411">Iron-sulfur</keyword>
<reference evidence="6" key="1">
    <citation type="submission" date="2017-06" db="EMBL/GenBank/DDBJ databases">
        <authorList>
            <person name="Varghese N."/>
            <person name="Submissions S."/>
        </authorList>
    </citation>
    <scope>NUCLEOTIDE SEQUENCE [LARGE SCALE GENOMIC DNA]</scope>
    <source>
        <strain evidence="6">JAD2</strain>
    </source>
</reference>
<dbReference type="InterPro" id="IPR004017">
    <property type="entry name" value="Cys_rich_dom"/>
</dbReference>
<dbReference type="GO" id="GO:0016491">
    <property type="term" value="F:oxidoreductase activity"/>
    <property type="evidence" value="ECO:0007669"/>
    <property type="project" value="UniProtKB-ARBA"/>
</dbReference>
<keyword evidence="1" id="KW-0479">Metal-binding</keyword>
<evidence type="ECO:0000256" key="1">
    <source>
        <dbReference type="ARBA" id="ARBA00022723"/>
    </source>
</evidence>
<protein>
    <submittedName>
        <fullName evidence="5">Fe-S oxidoreductase</fullName>
    </submittedName>
</protein>
<dbReference type="AlphaFoldDB" id="A0A212RCM2"/>
<dbReference type="PANTHER" id="PTHR43255:SF2">
    <property type="entry name" value="HETERODISULFIDE REDUCTASE RELATED PROTEIN"/>
    <property type="match status" value="1"/>
</dbReference>
<accession>A0A212RCM2</accession>
<keyword evidence="6" id="KW-1185">Reference proteome</keyword>
<keyword evidence="2" id="KW-0408">Iron</keyword>
<dbReference type="PROSITE" id="PS00198">
    <property type="entry name" value="4FE4S_FER_1"/>
    <property type="match status" value="1"/>
</dbReference>
<dbReference type="EMBL" id="FYEK01000044">
    <property type="protein sequence ID" value="SNB69829.1"/>
    <property type="molecule type" value="Genomic_DNA"/>
</dbReference>
<dbReference type="Proteomes" id="UP000197025">
    <property type="component" value="Unassembled WGS sequence"/>
</dbReference>
<evidence type="ECO:0000259" key="4">
    <source>
        <dbReference type="PROSITE" id="PS51379"/>
    </source>
</evidence>
<organism evidence="5 6">
    <name type="scientific">Thermoflexus hugenholtzii JAD2</name>
    <dbReference type="NCBI Taxonomy" id="877466"/>
    <lineage>
        <taxon>Bacteria</taxon>
        <taxon>Bacillati</taxon>
        <taxon>Chloroflexota</taxon>
        <taxon>Thermoflexia</taxon>
        <taxon>Thermoflexales</taxon>
        <taxon>Thermoflexaceae</taxon>
        <taxon>Thermoflexus</taxon>
    </lineage>
</organism>
<dbReference type="GO" id="GO:0051536">
    <property type="term" value="F:iron-sulfur cluster binding"/>
    <property type="evidence" value="ECO:0007669"/>
    <property type="project" value="UniProtKB-KW"/>
</dbReference>
<evidence type="ECO:0000313" key="6">
    <source>
        <dbReference type="Proteomes" id="UP000197025"/>
    </source>
</evidence>
<evidence type="ECO:0000256" key="2">
    <source>
        <dbReference type="ARBA" id="ARBA00023004"/>
    </source>
</evidence>
<evidence type="ECO:0000313" key="5">
    <source>
        <dbReference type="EMBL" id="SNB69829.1"/>
    </source>
</evidence>
<dbReference type="InterPro" id="IPR009051">
    <property type="entry name" value="Helical_ferredxn"/>
</dbReference>
<dbReference type="GO" id="GO:0046872">
    <property type="term" value="F:metal ion binding"/>
    <property type="evidence" value="ECO:0007669"/>
    <property type="project" value="UniProtKB-KW"/>
</dbReference>
<dbReference type="GO" id="GO:0005886">
    <property type="term" value="C:plasma membrane"/>
    <property type="evidence" value="ECO:0007669"/>
    <property type="project" value="TreeGrafter"/>
</dbReference>
<dbReference type="PANTHER" id="PTHR43255">
    <property type="entry name" value="IRON-SULFUR-BINDING OXIDOREDUCTASE FADF-RELATED-RELATED"/>
    <property type="match status" value="1"/>
</dbReference>
<dbReference type="Pfam" id="PF02754">
    <property type="entry name" value="CCG"/>
    <property type="match status" value="2"/>
</dbReference>
<dbReference type="OrthoDB" id="9794954at2"/>
<name>A0A212RCM2_9CHLR</name>
<feature type="domain" description="4Fe-4S ferredoxin-type" evidence="4">
    <location>
        <begin position="19"/>
        <end position="48"/>
    </location>
</feature>
<dbReference type="SUPFAM" id="SSF46548">
    <property type="entry name" value="alpha-helical ferredoxin"/>
    <property type="match status" value="1"/>
</dbReference>
<sequence>MLEMPVLTPDEALWERLFRETQGTMALCYQCGVCTAACPWGLVRHEPFSVRAMMRRAQVGLLDGDEHLWLCAACAQCETLCPRGVPVSEIFQSLREQAWETRRIPRGLSAVLWSVYWNNNPWFQPPSYRVRWARDLEVPRFDPAQHELLYYVGCTSAYDRRAQKVARALVQLLRAAGVRFGTLGNDEPCCGEAVKSLGHRPYFYEIAQNNAKIFADAGVRELITTSPHCYDVFQNHYPRFQAEFRPYHYTQYLARLLEEGRLRFAQEVRLRVTYHDPCYLGRRNGEYDAPRRILDAIPGLERVEMAHSGPEALCCGGGGGRMWLETRAGERFADLRVQEALQTGAQVIATACPFCMACLEDSLKGLGVQGIRVMDVAEIAAMAISPSGTDLRI</sequence>
<proteinExistence type="predicted"/>
<dbReference type="InParanoid" id="A0A212RCM2"/>
<dbReference type="InterPro" id="IPR051460">
    <property type="entry name" value="HdrC_iron-sulfur_subunit"/>
</dbReference>